<name>A0A1I7T779_9PELO</name>
<evidence type="ECO:0000313" key="2">
    <source>
        <dbReference type="WBParaSite" id="Csp11.Scaffold527.g3087.t1"/>
    </source>
</evidence>
<dbReference type="eggNOG" id="ENOG502TKH9">
    <property type="taxonomic scope" value="Eukaryota"/>
</dbReference>
<dbReference type="InterPro" id="IPR036140">
    <property type="entry name" value="PFN_sf"/>
</dbReference>
<keyword evidence="1" id="KW-1185">Reference proteome</keyword>
<accession>A0A1I7T779</accession>
<dbReference type="WBParaSite" id="Csp11.Scaffold527.g3087.t1">
    <property type="protein sequence ID" value="Csp11.Scaffold527.g3087.t1"/>
    <property type="gene ID" value="Csp11.Scaffold527.g3087"/>
</dbReference>
<dbReference type="Proteomes" id="UP000095282">
    <property type="component" value="Unplaced"/>
</dbReference>
<sequence length="127" mass="14915">MSEYKKYINRLMKVKPINQVAIIDFSGEVIRKSDISHFEDPEFEVFNLMFNHNTQIKSEYMQLSDITYHTKLTESHFLYGENEEHGMMAVKTEKLYVIVLMKSGKDEFTQARRVMDEVAATLRNLGL</sequence>
<dbReference type="SUPFAM" id="SSF55770">
    <property type="entry name" value="Profilin (actin-binding protein)"/>
    <property type="match status" value="1"/>
</dbReference>
<dbReference type="Pfam" id="PF00235">
    <property type="entry name" value="Profilin"/>
    <property type="match status" value="1"/>
</dbReference>
<dbReference type="STRING" id="1561998.A0A1I7T779"/>
<reference evidence="2" key="1">
    <citation type="submission" date="2016-11" db="UniProtKB">
        <authorList>
            <consortium name="WormBaseParasite"/>
        </authorList>
    </citation>
    <scope>IDENTIFICATION</scope>
</reference>
<evidence type="ECO:0000313" key="1">
    <source>
        <dbReference type="Proteomes" id="UP000095282"/>
    </source>
</evidence>
<organism evidence="1 2">
    <name type="scientific">Caenorhabditis tropicalis</name>
    <dbReference type="NCBI Taxonomy" id="1561998"/>
    <lineage>
        <taxon>Eukaryota</taxon>
        <taxon>Metazoa</taxon>
        <taxon>Ecdysozoa</taxon>
        <taxon>Nematoda</taxon>
        <taxon>Chromadorea</taxon>
        <taxon>Rhabditida</taxon>
        <taxon>Rhabditina</taxon>
        <taxon>Rhabditomorpha</taxon>
        <taxon>Rhabditoidea</taxon>
        <taxon>Rhabditidae</taxon>
        <taxon>Peloderinae</taxon>
        <taxon>Caenorhabditis</taxon>
    </lineage>
</organism>
<proteinExistence type="predicted"/>
<dbReference type="GO" id="GO:0003779">
    <property type="term" value="F:actin binding"/>
    <property type="evidence" value="ECO:0007669"/>
    <property type="project" value="InterPro"/>
</dbReference>
<dbReference type="Gene3D" id="3.30.450.30">
    <property type="entry name" value="Dynein light chain 2a, cytoplasmic"/>
    <property type="match status" value="1"/>
</dbReference>
<protein>
    <submittedName>
        <fullName evidence="2">Roadblock/LC7 domain-containing protein</fullName>
    </submittedName>
</protein>
<dbReference type="InterPro" id="IPR048278">
    <property type="entry name" value="PFN"/>
</dbReference>
<dbReference type="AlphaFoldDB" id="A0A1I7T779"/>